<dbReference type="Pfam" id="PF03349">
    <property type="entry name" value="Toluene_X"/>
    <property type="match status" value="1"/>
</dbReference>
<comment type="caution">
    <text evidence="9">The sequence shown here is derived from an EMBL/GenBank/DDBJ whole genome shotgun (WGS) entry which is preliminary data.</text>
</comment>
<evidence type="ECO:0000313" key="10">
    <source>
        <dbReference type="Proteomes" id="UP000283433"/>
    </source>
</evidence>
<name>A0A419SA32_9SPHI</name>
<dbReference type="GO" id="GO:0009279">
    <property type="term" value="C:cell outer membrane"/>
    <property type="evidence" value="ECO:0007669"/>
    <property type="project" value="UniProtKB-SubCell"/>
</dbReference>
<dbReference type="Gene3D" id="2.40.160.60">
    <property type="entry name" value="Outer membrane protein transport protein (OMPP1/FadL/TodX)"/>
    <property type="match status" value="1"/>
</dbReference>
<evidence type="ECO:0000256" key="6">
    <source>
        <dbReference type="ARBA" id="ARBA00023136"/>
    </source>
</evidence>
<evidence type="ECO:0000256" key="8">
    <source>
        <dbReference type="SAM" id="SignalP"/>
    </source>
</evidence>
<dbReference type="SUPFAM" id="SSF56935">
    <property type="entry name" value="Porins"/>
    <property type="match status" value="1"/>
</dbReference>
<keyword evidence="3" id="KW-1134">Transmembrane beta strand</keyword>
<keyword evidence="4" id="KW-0812">Transmembrane</keyword>
<dbReference type="Proteomes" id="UP000283433">
    <property type="component" value="Unassembled WGS sequence"/>
</dbReference>
<evidence type="ECO:0000256" key="1">
    <source>
        <dbReference type="ARBA" id="ARBA00004571"/>
    </source>
</evidence>
<evidence type="ECO:0000256" key="7">
    <source>
        <dbReference type="ARBA" id="ARBA00023237"/>
    </source>
</evidence>
<dbReference type="GO" id="GO:0015483">
    <property type="term" value="F:long-chain fatty acid transporting porin activity"/>
    <property type="evidence" value="ECO:0007669"/>
    <property type="project" value="TreeGrafter"/>
</dbReference>
<feature type="signal peptide" evidence="8">
    <location>
        <begin position="1"/>
        <end position="18"/>
    </location>
</feature>
<proteinExistence type="inferred from homology"/>
<dbReference type="InterPro" id="IPR005017">
    <property type="entry name" value="OMPP1/FadL/TodX"/>
</dbReference>
<sequence>MRKLLLGACIVMPATIFAQGFQVNLQGQKQIGMAGAGVGTAMDGATLFFNPGAMAMLKDNEINLGVSPLMFKSAFLQDGSTTVENNKNEIAPPFEAYAVWGPKSGKYKIGIGAYTPFGGLVNWGDQWSGRYALISLDLKAIYIQPTVSVKLTDNISLGAGFVYNHGEVELKKAVPISQSNGQDSKATLKGTGEGYGWNAGVYFKTLSGITIGVTHRSKVVTKLKGGDAIFEFPASIPAATLPTKFDSELPLPATTGIGFGFYPSPKTTLALDVNWIHWSVYKNLSFDYDNNTRVADTKSPRNYSDGANIKLGVNQQQTEKLALRAGVGYAFTPVKDGYVTPEAPDANRFIASAGLGYNVSKKFVVDLSFLYEAVHERKQTNLETGLSGTFKTHVYIPGIGLSYKF</sequence>
<dbReference type="PANTHER" id="PTHR35093:SF8">
    <property type="entry name" value="OUTER MEMBRANE PROTEIN NMB0088-RELATED"/>
    <property type="match status" value="1"/>
</dbReference>
<dbReference type="AlphaFoldDB" id="A0A419SA32"/>
<accession>A0A419SA32</accession>
<evidence type="ECO:0000256" key="4">
    <source>
        <dbReference type="ARBA" id="ARBA00022692"/>
    </source>
</evidence>
<protein>
    <submittedName>
        <fullName evidence="9">Long-chain fatty acid transporter</fullName>
    </submittedName>
</protein>
<keyword evidence="7" id="KW-0998">Cell outer membrane</keyword>
<dbReference type="EMBL" id="MBTA01000004">
    <property type="protein sequence ID" value="RKD18712.1"/>
    <property type="molecule type" value="Genomic_DNA"/>
</dbReference>
<feature type="chain" id="PRO_5019265311" evidence="8">
    <location>
        <begin position="19"/>
        <end position="405"/>
    </location>
</feature>
<evidence type="ECO:0000256" key="5">
    <source>
        <dbReference type="ARBA" id="ARBA00022729"/>
    </source>
</evidence>
<comment type="similarity">
    <text evidence="2">Belongs to the OmpP1/FadL family.</text>
</comment>
<dbReference type="PANTHER" id="PTHR35093">
    <property type="entry name" value="OUTER MEMBRANE PROTEIN NMB0088-RELATED"/>
    <property type="match status" value="1"/>
</dbReference>
<organism evidence="9 10">
    <name type="scientific">Pelobium manganitolerans</name>
    <dbReference type="NCBI Taxonomy" id="1842495"/>
    <lineage>
        <taxon>Bacteria</taxon>
        <taxon>Pseudomonadati</taxon>
        <taxon>Bacteroidota</taxon>
        <taxon>Sphingobacteriia</taxon>
        <taxon>Sphingobacteriales</taxon>
        <taxon>Sphingobacteriaceae</taxon>
        <taxon>Pelobium</taxon>
    </lineage>
</organism>
<gene>
    <name evidence="9" type="ORF">BCY91_14705</name>
</gene>
<evidence type="ECO:0000256" key="3">
    <source>
        <dbReference type="ARBA" id="ARBA00022452"/>
    </source>
</evidence>
<comment type="subcellular location">
    <subcellularLocation>
        <location evidence="1">Cell outer membrane</location>
        <topology evidence="1">Multi-pass membrane protein</topology>
    </subcellularLocation>
</comment>
<evidence type="ECO:0000313" key="9">
    <source>
        <dbReference type="EMBL" id="RKD18712.1"/>
    </source>
</evidence>
<reference evidence="9 10" key="1">
    <citation type="submission" date="2016-07" db="EMBL/GenBank/DDBJ databases">
        <title>Genome of Pelobium manganitolerans.</title>
        <authorList>
            <person name="Wu S."/>
            <person name="Wang G."/>
        </authorList>
    </citation>
    <scope>NUCLEOTIDE SEQUENCE [LARGE SCALE GENOMIC DNA]</scope>
    <source>
        <strain evidence="9 10">YS-25</strain>
    </source>
</reference>
<keyword evidence="10" id="KW-1185">Reference proteome</keyword>
<keyword evidence="5 8" id="KW-0732">Signal</keyword>
<evidence type="ECO:0000256" key="2">
    <source>
        <dbReference type="ARBA" id="ARBA00008163"/>
    </source>
</evidence>
<keyword evidence="6" id="KW-0472">Membrane</keyword>